<dbReference type="Proteomes" id="UP000028702">
    <property type="component" value="Unassembled WGS sequence"/>
</dbReference>
<keyword evidence="12 13" id="KW-0472">Membrane</keyword>
<keyword evidence="7 13" id="KW-0812">Transmembrane</keyword>
<dbReference type="PANTHER" id="PTHR30433:SF4">
    <property type="entry name" value="MOTILITY PROTEIN A"/>
    <property type="match status" value="1"/>
</dbReference>
<feature type="transmembrane region" description="Helical" evidence="13">
    <location>
        <begin position="7"/>
        <end position="28"/>
    </location>
</feature>
<dbReference type="STRING" id="1333998.M2A_0636"/>
<dbReference type="NCBIfam" id="TIGR03818">
    <property type="entry name" value="MotA1"/>
    <property type="match status" value="1"/>
</dbReference>
<evidence type="ECO:0000256" key="10">
    <source>
        <dbReference type="ARBA" id="ARBA00022989"/>
    </source>
</evidence>
<protein>
    <submittedName>
        <fullName evidence="16">MotA/TolQ/ExbB proton channel</fullName>
    </submittedName>
</protein>
<feature type="domain" description="MotA/TolQ/ExbB proton channel" evidence="14">
    <location>
        <begin position="137"/>
        <end position="234"/>
    </location>
</feature>
<keyword evidence="4" id="KW-1003">Cell membrane</keyword>
<dbReference type="RefSeq" id="WP_045442826.1">
    <property type="nucleotide sequence ID" value="NZ_BBIO01000002.1"/>
</dbReference>
<evidence type="ECO:0000256" key="1">
    <source>
        <dbReference type="ARBA" id="ARBA00004429"/>
    </source>
</evidence>
<dbReference type="GO" id="GO:0006935">
    <property type="term" value="P:chemotaxis"/>
    <property type="evidence" value="ECO:0007669"/>
    <property type="project" value="UniProtKB-KW"/>
</dbReference>
<keyword evidence="9" id="KW-0375">Hydrogen ion transport</keyword>
<keyword evidence="10 13" id="KW-1133">Transmembrane helix</keyword>
<dbReference type="InterPro" id="IPR000540">
    <property type="entry name" value="Flag_MotA_CS"/>
</dbReference>
<organism evidence="16 17">
    <name type="scientific">Tepidicaulis marinus</name>
    <dbReference type="NCBI Taxonomy" id="1333998"/>
    <lineage>
        <taxon>Bacteria</taxon>
        <taxon>Pseudomonadati</taxon>
        <taxon>Pseudomonadota</taxon>
        <taxon>Alphaproteobacteria</taxon>
        <taxon>Hyphomicrobiales</taxon>
        <taxon>Parvibaculaceae</taxon>
        <taxon>Tepidicaulis</taxon>
    </lineage>
</organism>
<feature type="transmembrane region" description="Helical" evidence="13">
    <location>
        <begin position="34"/>
        <end position="54"/>
    </location>
</feature>
<dbReference type="eggNOG" id="COG1291">
    <property type="taxonomic scope" value="Bacteria"/>
</dbReference>
<keyword evidence="3" id="KW-0813">Transport</keyword>
<evidence type="ECO:0000256" key="5">
    <source>
        <dbReference type="ARBA" id="ARBA00022500"/>
    </source>
</evidence>
<dbReference type="GO" id="GO:0005886">
    <property type="term" value="C:plasma membrane"/>
    <property type="evidence" value="ECO:0007669"/>
    <property type="project" value="UniProtKB-SubCell"/>
</dbReference>
<dbReference type="InterPro" id="IPR022522">
    <property type="entry name" value="Flagellar_motor_stator_MotA"/>
</dbReference>
<keyword evidence="17" id="KW-1185">Reference proteome</keyword>
<feature type="transmembrane region" description="Helical" evidence="13">
    <location>
        <begin position="174"/>
        <end position="191"/>
    </location>
</feature>
<reference evidence="16 17" key="1">
    <citation type="submission" date="2014-07" db="EMBL/GenBank/DDBJ databases">
        <title>Tepidicaulis marinum gen. nov., sp. nov., a novel marine bacterium denitrifying nitrate to nitrous oxide strictly under microaerobic conditions.</title>
        <authorList>
            <person name="Takeuchi M."/>
            <person name="Yamagishi T."/>
            <person name="Kamagata Y."/>
            <person name="Oshima K."/>
            <person name="Hattori M."/>
            <person name="Katayama T."/>
            <person name="Hanada S."/>
            <person name="Tamaki H."/>
            <person name="Marumo K."/>
            <person name="Maeda H."/>
            <person name="Nedachi M."/>
            <person name="Iwasaki W."/>
            <person name="Suwa Y."/>
            <person name="Sakata S."/>
        </authorList>
    </citation>
    <scope>NUCLEOTIDE SEQUENCE [LARGE SCALE GENOMIC DNA]</scope>
    <source>
        <strain evidence="16 17">MA2</strain>
    </source>
</reference>
<accession>A0A081B7W9</accession>
<keyword evidence="6" id="KW-0997">Cell inner membrane</keyword>
<evidence type="ECO:0000256" key="13">
    <source>
        <dbReference type="SAM" id="Phobius"/>
    </source>
</evidence>
<proteinExistence type="inferred from homology"/>
<dbReference type="Pfam" id="PF01618">
    <property type="entry name" value="MotA_ExbB"/>
    <property type="match status" value="1"/>
</dbReference>
<evidence type="ECO:0000256" key="9">
    <source>
        <dbReference type="ARBA" id="ARBA00022781"/>
    </source>
</evidence>
<evidence type="ECO:0000256" key="12">
    <source>
        <dbReference type="ARBA" id="ARBA00023136"/>
    </source>
</evidence>
<evidence type="ECO:0000256" key="8">
    <source>
        <dbReference type="ARBA" id="ARBA00022779"/>
    </source>
</evidence>
<evidence type="ECO:0000256" key="4">
    <source>
        <dbReference type="ARBA" id="ARBA00022475"/>
    </source>
</evidence>
<keyword evidence="5" id="KW-0145">Chemotaxis</keyword>
<comment type="caution">
    <text evidence="16">The sequence shown here is derived from an EMBL/GenBank/DDBJ whole genome shotgun (WGS) entry which is preliminary data.</text>
</comment>
<dbReference type="InterPro" id="IPR002898">
    <property type="entry name" value="MotA_ExbB_proton_chnl"/>
</dbReference>
<feature type="transmembrane region" description="Helical" evidence="13">
    <location>
        <begin position="197"/>
        <end position="220"/>
    </location>
</feature>
<dbReference type="PANTHER" id="PTHR30433">
    <property type="entry name" value="CHEMOTAXIS PROTEIN MOTA"/>
    <property type="match status" value="1"/>
</dbReference>
<keyword evidence="8" id="KW-0283">Flagellar rotation</keyword>
<feature type="domain" description="Motility protein A N-terminal" evidence="15">
    <location>
        <begin position="4"/>
        <end position="93"/>
    </location>
</feature>
<evidence type="ECO:0000256" key="7">
    <source>
        <dbReference type="ARBA" id="ARBA00022692"/>
    </source>
</evidence>
<dbReference type="Pfam" id="PF20560">
    <property type="entry name" value="MotA_N"/>
    <property type="match status" value="1"/>
</dbReference>
<sequence length="287" mass="30940">MKFIIGIVIVVVAVFGGYWGVGGHLGVLWQPYEFVIILGAAIGAFVIGNPPSVLKGLGRTFKIMLKGPQYKKDSYLELLGLQYTLFKLAKAKGSLALEAHVENPSESDIFNRFPAIASDPRALEFMCDYLRLVTLGTENSHEVEALMDEELETLNQEDEQMVAAIQSLADGTPALGIVAAVLGVIHTMGSIDQPPEILGHLIGAALVGTFFGVFCAYGFFAPMAMALKNAFESENKFYLSMKAGILAHLQGYAPAVSVEFARKALMSDVRPTFAEVEESTQNSAQAA</sequence>
<dbReference type="InterPro" id="IPR047055">
    <property type="entry name" value="MotA-like"/>
</dbReference>
<gene>
    <name evidence="16" type="ORF">M2A_0636</name>
</gene>
<dbReference type="EMBL" id="BBIO01000002">
    <property type="protein sequence ID" value="GAK44137.1"/>
    <property type="molecule type" value="Genomic_DNA"/>
</dbReference>
<evidence type="ECO:0000256" key="3">
    <source>
        <dbReference type="ARBA" id="ARBA00022448"/>
    </source>
</evidence>
<comment type="subcellular location">
    <subcellularLocation>
        <location evidence="1">Cell inner membrane</location>
        <topology evidence="1">Multi-pass membrane protein</topology>
    </subcellularLocation>
</comment>
<evidence type="ECO:0000256" key="6">
    <source>
        <dbReference type="ARBA" id="ARBA00022519"/>
    </source>
</evidence>
<evidence type="ECO:0000313" key="17">
    <source>
        <dbReference type="Proteomes" id="UP000028702"/>
    </source>
</evidence>
<evidence type="ECO:0000256" key="2">
    <source>
        <dbReference type="ARBA" id="ARBA00008038"/>
    </source>
</evidence>
<dbReference type="InterPro" id="IPR046786">
    <property type="entry name" value="MotA_N"/>
</dbReference>
<evidence type="ECO:0000313" key="16">
    <source>
        <dbReference type="EMBL" id="GAK44137.1"/>
    </source>
</evidence>
<comment type="similarity">
    <text evidence="2">Belongs to the MotA family.</text>
</comment>
<dbReference type="GO" id="GO:1902600">
    <property type="term" value="P:proton transmembrane transport"/>
    <property type="evidence" value="ECO:0007669"/>
    <property type="project" value="UniProtKB-KW"/>
</dbReference>
<keyword evidence="11" id="KW-0406">Ion transport</keyword>
<evidence type="ECO:0000259" key="15">
    <source>
        <dbReference type="Pfam" id="PF20560"/>
    </source>
</evidence>
<name>A0A081B7W9_9HYPH</name>
<dbReference type="PROSITE" id="PS01307">
    <property type="entry name" value="MOTA"/>
    <property type="match status" value="1"/>
</dbReference>
<evidence type="ECO:0000259" key="14">
    <source>
        <dbReference type="Pfam" id="PF01618"/>
    </source>
</evidence>
<dbReference type="GO" id="GO:0071978">
    <property type="term" value="P:bacterial-type flagellum-dependent swarming motility"/>
    <property type="evidence" value="ECO:0007669"/>
    <property type="project" value="InterPro"/>
</dbReference>
<evidence type="ECO:0000256" key="11">
    <source>
        <dbReference type="ARBA" id="ARBA00023065"/>
    </source>
</evidence>
<dbReference type="AlphaFoldDB" id="A0A081B7W9"/>